<evidence type="ECO:0000313" key="3">
    <source>
        <dbReference type="Proteomes" id="UP001066276"/>
    </source>
</evidence>
<evidence type="ECO:0000313" key="2">
    <source>
        <dbReference type="EMBL" id="KAJ1197978.1"/>
    </source>
</evidence>
<feature type="region of interest" description="Disordered" evidence="1">
    <location>
        <begin position="58"/>
        <end position="83"/>
    </location>
</feature>
<feature type="compositionally biased region" description="Basic and acidic residues" evidence="1">
    <location>
        <begin position="162"/>
        <end position="176"/>
    </location>
</feature>
<accession>A0AAV7VCU4</accession>
<feature type="region of interest" description="Disordered" evidence="1">
    <location>
        <begin position="1"/>
        <end position="24"/>
    </location>
</feature>
<dbReference type="Proteomes" id="UP001066276">
    <property type="component" value="Chromosome 2_1"/>
</dbReference>
<protein>
    <submittedName>
        <fullName evidence="2">Uncharacterized protein</fullName>
    </submittedName>
</protein>
<feature type="compositionally biased region" description="Basic and acidic residues" evidence="1">
    <location>
        <begin position="1"/>
        <end position="19"/>
    </location>
</feature>
<feature type="compositionally biased region" description="Basic and acidic residues" evidence="1">
    <location>
        <begin position="58"/>
        <end position="69"/>
    </location>
</feature>
<dbReference type="EMBL" id="JANPWB010000003">
    <property type="protein sequence ID" value="KAJ1197978.1"/>
    <property type="molecule type" value="Genomic_DNA"/>
</dbReference>
<gene>
    <name evidence="2" type="ORF">NDU88_001822</name>
</gene>
<dbReference type="AlphaFoldDB" id="A0AAV7VCU4"/>
<feature type="region of interest" description="Disordered" evidence="1">
    <location>
        <begin position="146"/>
        <end position="203"/>
    </location>
</feature>
<comment type="caution">
    <text evidence="2">The sequence shown here is derived from an EMBL/GenBank/DDBJ whole genome shotgun (WGS) entry which is preliminary data.</text>
</comment>
<evidence type="ECO:0000256" key="1">
    <source>
        <dbReference type="SAM" id="MobiDB-lite"/>
    </source>
</evidence>
<sequence length="203" mass="23036">MPQDVRECRSQSLRADRNAARSGNACSEDCMSAELRTDHANADFLSRYPQDTFLPGKKVREEKHWEPLPKSRHLPGENAVDPSSLPLKCHWSLERKQKKDTRLEKGLDQAMEPSKQRKDFAFLIPGGRVILSKAWTDHETYMQQYPGTDIGKKQDTAVCRQQEAERAQQEDAEKRGNRLAGETGNGVEEPNNIQDSPETGMED</sequence>
<name>A0AAV7VCU4_PLEWA</name>
<organism evidence="2 3">
    <name type="scientific">Pleurodeles waltl</name>
    <name type="common">Iberian ribbed newt</name>
    <dbReference type="NCBI Taxonomy" id="8319"/>
    <lineage>
        <taxon>Eukaryota</taxon>
        <taxon>Metazoa</taxon>
        <taxon>Chordata</taxon>
        <taxon>Craniata</taxon>
        <taxon>Vertebrata</taxon>
        <taxon>Euteleostomi</taxon>
        <taxon>Amphibia</taxon>
        <taxon>Batrachia</taxon>
        <taxon>Caudata</taxon>
        <taxon>Salamandroidea</taxon>
        <taxon>Salamandridae</taxon>
        <taxon>Pleurodelinae</taxon>
        <taxon>Pleurodeles</taxon>
    </lineage>
</organism>
<proteinExistence type="predicted"/>
<keyword evidence="3" id="KW-1185">Reference proteome</keyword>
<reference evidence="2" key="1">
    <citation type="journal article" date="2022" name="bioRxiv">
        <title>Sequencing and chromosome-scale assembly of the giantPleurodeles waltlgenome.</title>
        <authorList>
            <person name="Brown T."/>
            <person name="Elewa A."/>
            <person name="Iarovenko S."/>
            <person name="Subramanian E."/>
            <person name="Araus A.J."/>
            <person name="Petzold A."/>
            <person name="Susuki M."/>
            <person name="Suzuki K.-i.T."/>
            <person name="Hayashi T."/>
            <person name="Toyoda A."/>
            <person name="Oliveira C."/>
            <person name="Osipova E."/>
            <person name="Leigh N.D."/>
            <person name="Simon A."/>
            <person name="Yun M.H."/>
        </authorList>
    </citation>
    <scope>NUCLEOTIDE SEQUENCE</scope>
    <source>
        <strain evidence="2">20211129_DDA</strain>
        <tissue evidence="2">Liver</tissue>
    </source>
</reference>